<evidence type="ECO:0000256" key="1">
    <source>
        <dbReference type="SAM" id="MobiDB-lite"/>
    </source>
</evidence>
<comment type="caution">
    <text evidence="3">The sequence shown here is derived from an EMBL/GenBank/DDBJ whole genome shotgun (WGS) entry which is preliminary data.</text>
</comment>
<dbReference type="PANTHER" id="PTHR12224:SF0">
    <property type="entry name" value="BETA-1,4-MANNOSYL-GLYCOPROTEIN 4-BETA-N-ACETYLGLUCOSAMINYLTRANSFERASE"/>
    <property type="match status" value="1"/>
</dbReference>
<dbReference type="Proteomes" id="UP001224775">
    <property type="component" value="Unassembled WGS sequence"/>
</dbReference>
<organism evidence="3 4">
    <name type="scientific">Skeletonema marinoi</name>
    <dbReference type="NCBI Taxonomy" id="267567"/>
    <lineage>
        <taxon>Eukaryota</taxon>
        <taxon>Sar</taxon>
        <taxon>Stramenopiles</taxon>
        <taxon>Ochrophyta</taxon>
        <taxon>Bacillariophyta</taxon>
        <taxon>Coscinodiscophyceae</taxon>
        <taxon>Thalassiosirophycidae</taxon>
        <taxon>Thalassiosirales</taxon>
        <taxon>Skeletonemataceae</taxon>
        <taxon>Skeletonema</taxon>
        <taxon>Skeletonema marinoi-dohrnii complex</taxon>
    </lineage>
</organism>
<dbReference type="PANTHER" id="PTHR12224">
    <property type="entry name" value="BETA-1,4-MANNOSYL-GLYCOPROTEIN BETA-1,4-N-ACETYLGLUCOSAMINYL-TRANSFERASE"/>
    <property type="match status" value="1"/>
</dbReference>
<protein>
    <submittedName>
        <fullName evidence="3">Glycosyltransferase (Family 17)</fullName>
        <ecNumber evidence="3">2.4.1.144</ecNumber>
    </submittedName>
</protein>
<feature type="transmembrane region" description="Helical" evidence="2">
    <location>
        <begin position="42"/>
        <end position="62"/>
    </location>
</feature>
<keyword evidence="2" id="KW-0472">Membrane</keyword>
<dbReference type="EC" id="2.4.1.144" evidence="3"/>
<keyword evidence="4" id="KW-1185">Reference proteome</keyword>
<keyword evidence="2" id="KW-1133">Transmembrane helix</keyword>
<keyword evidence="2" id="KW-0812">Transmembrane</keyword>
<proteinExistence type="predicted"/>
<evidence type="ECO:0000313" key="4">
    <source>
        <dbReference type="Proteomes" id="UP001224775"/>
    </source>
</evidence>
<dbReference type="GO" id="GO:0003830">
    <property type="term" value="F:beta-1,4-mannosylglycoprotein 4-beta-N-acetylglucosaminyltransferase activity"/>
    <property type="evidence" value="ECO:0007669"/>
    <property type="project" value="UniProtKB-EC"/>
</dbReference>
<dbReference type="AlphaFoldDB" id="A0AAD8YAA1"/>
<dbReference type="GO" id="GO:0006044">
    <property type="term" value="P:N-acetylglucosamine metabolic process"/>
    <property type="evidence" value="ECO:0007669"/>
    <property type="project" value="TreeGrafter"/>
</dbReference>
<name>A0AAD8YAA1_9STRA</name>
<feature type="region of interest" description="Disordered" evidence="1">
    <location>
        <begin position="558"/>
        <end position="578"/>
    </location>
</feature>
<gene>
    <name evidence="3" type="ORF">QTG54_006301</name>
</gene>
<dbReference type="GO" id="GO:0016020">
    <property type="term" value="C:membrane"/>
    <property type="evidence" value="ECO:0007669"/>
    <property type="project" value="InterPro"/>
</dbReference>
<sequence>MVAISRSNVRRVRRVNGGGGEVLDVLIDKIPYMSQLSSADRLLLLCGLALLGTVAFASYFLISGIFAGSATADGGKAKDSDTRLSPTDRMGVSDQASLHRSDGNRIFDDWDVSNSEMNKLKNISLPHGSFFFGPDSHQVDIPESDVFDPSASWSSLQRELLDDDSDAINVELEKKRCASYDFGFPDFTMPLKRRRLFYGALISGDSAEVIKATSMEQYNIYHTVSLIESNSTHNLSPKKWRFFGSEDASKELNWLYQLFGPKTKVSMDYYIPSLEKGQESDAMYLDYYQREGHSYRWKFNGMRPDDIAIIADIDETFSRDFLRALQICDVPQFRPGQSCRAPKVYASTLIFESSPECAWKTKNAILGECADQIGDTKLHPPTKRDRWESHGTRLDYYGHDNEYTYYDTKVLADLNIEGQGPLWLPHEMRVESFMGQRVTKKDGSPTGYHFHNFFMSTEEIIFKYATYGHADKKARKKKSIRYIHDDLMMAVMCTLGKHTEKTESSFENPSVSWLANDDERKNVTKPLSPLAMAAADWLEEEEDELALYWDRYDVAKKSSSKEQPQSTPPQPLLDTDINTTTEERLDRYYESRNIDRGVERQHATQIKHAIETSKKASSADEAIQLLTPIRQYLQYNTKLGGNAYFGLAQALDASDQVDEATDIYEKLASSPHIEIRRKSRELLAMGTSRRKRTYSRNVWNWFWDAC</sequence>
<evidence type="ECO:0000313" key="3">
    <source>
        <dbReference type="EMBL" id="KAK1742704.1"/>
    </source>
</evidence>
<reference evidence="3" key="1">
    <citation type="submission" date="2023-06" db="EMBL/GenBank/DDBJ databases">
        <title>Survivors Of The Sea: Transcriptome response of Skeletonema marinoi to long-term dormancy.</title>
        <authorList>
            <person name="Pinder M.I.M."/>
            <person name="Kourtchenko O."/>
            <person name="Robertson E.K."/>
            <person name="Larsson T."/>
            <person name="Maumus F."/>
            <person name="Osuna-Cruz C.M."/>
            <person name="Vancaester E."/>
            <person name="Stenow R."/>
            <person name="Vandepoele K."/>
            <person name="Ploug H."/>
            <person name="Bruchert V."/>
            <person name="Godhe A."/>
            <person name="Topel M."/>
        </authorList>
    </citation>
    <scope>NUCLEOTIDE SEQUENCE</scope>
    <source>
        <strain evidence="3">R05AC</strain>
    </source>
</reference>
<evidence type="ECO:0000256" key="2">
    <source>
        <dbReference type="SAM" id="Phobius"/>
    </source>
</evidence>
<keyword evidence="3" id="KW-0808">Transferase</keyword>
<dbReference type="EMBL" id="JATAAI010000010">
    <property type="protein sequence ID" value="KAK1742704.1"/>
    <property type="molecule type" value="Genomic_DNA"/>
</dbReference>
<accession>A0AAD8YAA1</accession>
<dbReference type="InterPro" id="IPR006813">
    <property type="entry name" value="Glyco_trans_17"/>
</dbReference>
<feature type="region of interest" description="Disordered" evidence="1">
    <location>
        <begin position="71"/>
        <end position="95"/>
    </location>
</feature>
<keyword evidence="3" id="KW-0328">Glycosyltransferase</keyword>